<organism evidence="6 7">
    <name type="scientific">Bombardia bombarda</name>
    <dbReference type="NCBI Taxonomy" id="252184"/>
    <lineage>
        <taxon>Eukaryota</taxon>
        <taxon>Fungi</taxon>
        <taxon>Dikarya</taxon>
        <taxon>Ascomycota</taxon>
        <taxon>Pezizomycotina</taxon>
        <taxon>Sordariomycetes</taxon>
        <taxon>Sordariomycetidae</taxon>
        <taxon>Sordariales</taxon>
        <taxon>Lasiosphaeriaceae</taxon>
        <taxon>Bombardia</taxon>
    </lineage>
</organism>
<dbReference type="InterPro" id="IPR050309">
    <property type="entry name" value="Type-B_Carboxylest/Lipase"/>
</dbReference>
<accession>A0AA40BVL0</accession>
<protein>
    <recommendedName>
        <fullName evidence="3">Carboxylic ester hydrolase</fullName>
        <ecNumber evidence="3">3.1.1.-</ecNumber>
    </recommendedName>
</protein>
<dbReference type="InterPro" id="IPR002018">
    <property type="entry name" value="CarbesteraseB"/>
</dbReference>
<comment type="similarity">
    <text evidence="1 3">Belongs to the type-B carboxylesterase/lipase family.</text>
</comment>
<feature type="domain" description="Carboxylesterase type B" evidence="5">
    <location>
        <begin position="9"/>
        <end position="522"/>
    </location>
</feature>
<dbReference type="Proteomes" id="UP001174934">
    <property type="component" value="Unassembled WGS sequence"/>
</dbReference>
<evidence type="ECO:0000259" key="5">
    <source>
        <dbReference type="Pfam" id="PF00135"/>
    </source>
</evidence>
<gene>
    <name evidence="6" type="ORF">B0T17DRAFT_477455</name>
</gene>
<feature type="non-terminal residue" evidence="6">
    <location>
        <position position="557"/>
    </location>
</feature>
<comment type="caution">
    <text evidence="6">The sequence shown here is derived from an EMBL/GenBank/DDBJ whole genome shotgun (WGS) entry which is preliminary data.</text>
</comment>
<sequence length="557" mass="61342">PLAKLLNGTYSGLYSPAFNQDLFLGIPYAQDTSGANRFRIPQPLNTTWPDTRPATQYGHACPDGTPEDDALHGMSENCLSINIVRPRLTSTTDTNPLLPILFWIHGGAYQVGTSALPRYNLSYLVARSAAIGRPVLGASINYRKGGWGLLHSLDLLGTGNTNLALRDMRLALAWVQENIAAFGGDPRRVTIWGESAGSFAVGQLLLAHGGRDGGRLFHGSIQESGSATTAWYNGTERYQPIYEYIVHQVGCGEAADTLECLRAVPYEELYPHVHAAPGAVDGGPGYYPIVDGDVIPNYPSEMLREGRFARVPHLYGTNSDEGTDNAPAGDSNSGRIDTDDDLYQFLLHGAGFNFPPSTVRRIMELYPDDPALGIPLGTGDERFAEKGWQYKRVAAIVGDVFYHAPRLDDARRYAQHGDDTYVYRFNERAWLSAVNTPGGVVNATCVEELCGALAPAWEGVAHATELAFVFGNAEWLGPWEGYRRLSERMMDMWVHFAHDGNPNGPGEVVWPQYASGGEEGVNLVLQTEEKGGLYVERDVYRREGREYLSKWARRRRV</sequence>
<keyword evidence="2 3" id="KW-0378">Hydrolase</keyword>
<dbReference type="SUPFAM" id="SSF53474">
    <property type="entry name" value="alpha/beta-Hydrolases"/>
    <property type="match status" value="1"/>
</dbReference>
<evidence type="ECO:0000313" key="7">
    <source>
        <dbReference type="Proteomes" id="UP001174934"/>
    </source>
</evidence>
<reference evidence="6" key="1">
    <citation type="submission" date="2023-06" db="EMBL/GenBank/DDBJ databases">
        <title>Genome-scale phylogeny and comparative genomics of the fungal order Sordariales.</title>
        <authorList>
            <consortium name="Lawrence Berkeley National Laboratory"/>
            <person name="Hensen N."/>
            <person name="Bonometti L."/>
            <person name="Westerberg I."/>
            <person name="Brannstrom I.O."/>
            <person name="Guillou S."/>
            <person name="Cros-Aarteil S."/>
            <person name="Calhoun S."/>
            <person name="Haridas S."/>
            <person name="Kuo A."/>
            <person name="Mondo S."/>
            <person name="Pangilinan J."/>
            <person name="Riley R."/>
            <person name="LaButti K."/>
            <person name="Andreopoulos B."/>
            <person name="Lipzen A."/>
            <person name="Chen C."/>
            <person name="Yanf M."/>
            <person name="Daum C."/>
            <person name="Ng V."/>
            <person name="Clum A."/>
            <person name="Steindorff A."/>
            <person name="Ohm R."/>
            <person name="Martin F."/>
            <person name="Silar P."/>
            <person name="Natvig D."/>
            <person name="Lalanne C."/>
            <person name="Gautier V."/>
            <person name="Ament-velasquez S.L."/>
            <person name="Kruys A."/>
            <person name="Hutchinson M.I."/>
            <person name="Powell A.J."/>
            <person name="Barry K."/>
            <person name="Miller A.N."/>
            <person name="Grigoriev I.V."/>
            <person name="Debuchy R."/>
            <person name="Gladieux P."/>
            <person name="Thoren M.H."/>
            <person name="Johannesson H."/>
        </authorList>
    </citation>
    <scope>NUCLEOTIDE SEQUENCE</scope>
    <source>
        <strain evidence="6">SMH3391-2</strain>
    </source>
</reference>
<name>A0AA40BVL0_9PEZI</name>
<dbReference type="Pfam" id="PF00135">
    <property type="entry name" value="COesterase"/>
    <property type="match status" value="1"/>
</dbReference>
<evidence type="ECO:0000256" key="3">
    <source>
        <dbReference type="RuleBase" id="RU361235"/>
    </source>
</evidence>
<dbReference type="InterPro" id="IPR019826">
    <property type="entry name" value="Carboxylesterase_B_AS"/>
</dbReference>
<dbReference type="PANTHER" id="PTHR11559">
    <property type="entry name" value="CARBOXYLESTERASE"/>
    <property type="match status" value="1"/>
</dbReference>
<proteinExistence type="inferred from homology"/>
<evidence type="ECO:0000256" key="1">
    <source>
        <dbReference type="ARBA" id="ARBA00005964"/>
    </source>
</evidence>
<dbReference type="PROSITE" id="PS00122">
    <property type="entry name" value="CARBOXYLESTERASE_B_1"/>
    <property type="match status" value="1"/>
</dbReference>
<dbReference type="Gene3D" id="3.40.50.1820">
    <property type="entry name" value="alpha/beta hydrolase"/>
    <property type="match status" value="1"/>
</dbReference>
<evidence type="ECO:0000256" key="2">
    <source>
        <dbReference type="ARBA" id="ARBA00022801"/>
    </source>
</evidence>
<evidence type="ECO:0000313" key="6">
    <source>
        <dbReference type="EMBL" id="KAK0615247.1"/>
    </source>
</evidence>
<dbReference type="EC" id="3.1.1.-" evidence="3"/>
<feature type="non-terminal residue" evidence="6">
    <location>
        <position position="1"/>
    </location>
</feature>
<dbReference type="InterPro" id="IPR029058">
    <property type="entry name" value="AB_hydrolase_fold"/>
</dbReference>
<keyword evidence="7" id="KW-1185">Reference proteome</keyword>
<evidence type="ECO:0000256" key="4">
    <source>
        <dbReference type="SAM" id="MobiDB-lite"/>
    </source>
</evidence>
<dbReference type="AlphaFoldDB" id="A0AA40BVL0"/>
<dbReference type="EMBL" id="JAULSR010000007">
    <property type="protein sequence ID" value="KAK0615247.1"/>
    <property type="molecule type" value="Genomic_DNA"/>
</dbReference>
<feature type="region of interest" description="Disordered" evidence="4">
    <location>
        <begin position="314"/>
        <end position="334"/>
    </location>
</feature>
<dbReference type="GO" id="GO:0016787">
    <property type="term" value="F:hydrolase activity"/>
    <property type="evidence" value="ECO:0007669"/>
    <property type="project" value="UniProtKB-KW"/>
</dbReference>